<name>A0ABP6UBU0_9ACTN</name>
<feature type="compositionally biased region" description="Low complexity" evidence="1">
    <location>
        <begin position="24"/>
        <end position="50"/>
    </location>
</feature>
<gene>
    <name evidence="2" type="ORF">GCM10019016_110540</name>
</gene>
<dbReference type="Proteomes" id="UP001501455">
    <property type="component" value="Unassembled WGS sequence"/>
</dbReference>
<evidence type="ECO:0000313" key="2">
    <source>
        <dbReference type="EMBL" id="GAA3503941.1"/>
    </source>
</evidence>
<sequence length="77" mass="7383">MEAHADGDLRGVPAGDATADDDGLAGQHAGDAAGQHTAAAVGAHQVVGADLRGEPARDLGHRGASSGSARLGSSTVS</sequence>
<feature type="compositionally biased region" description="Low complexity" evidence="1">
    <location>
        <begin position="62"/>
        <end position="77"/>
    </location>
</feature>
<feature type="compositionally biased region" description="Basic and acidic residues" evidence="1">
    <location>
        <begin position="51"/>
        <end position="61"/>
    </location>
</feature>
<evidence type="ECO:0000313" key="3">
    <source>
        <dbReference type="Proteomes" id="UP001501455"/>
    </source>
</evidence>
<organism evidence="2 3">
    <name type="scientific">Streptomyces prasinosporus</name>
    <dbReference type="NCBI Taxonomy" id="68256"/>
    <lineage>
        <taxon>Bacteria</taxon>
        <taxon>Bacillati</taxon>
        <taxon>Actinomycetota</taxon>
        <taxon>Actinomycetes</taxon>
        <taxon>Kitasatosporales</taxon>
        <taxon>Streptomycetaceae</taxon>
        <taxon>Streptomyces</taxon>
        <taxon>Streptomyces albogriseolus group</taxon>
    </lineage>
</organism>
<evidence type="ECO:0000256" key="1">
    <source>
        <dbReference type="SAM" id="MobiDB-lite"/>
    </source>
</evidence>
<reference evidence="3" key="1">
    <citation type="journal article" date="2019" name="Int. J. Syst. Evol. Microbiol.">
        <title>The Global Catalogue of Microorganisms (GCM) 10K type strain sequencing project: providing services to taxonomists for standard genome sequencing and annotation.</title>
        <authorList>
            <consortium name="The Broad Institute Genomics Platform"/>
            <consortium name="The Broad Institute Genome Sequencing Center for Infectious Disease"/>
            <person name="Wu L."/>
            <person name="Ma J."/>
        </authorList>
    </citation>
    <scope>NUCLEOTIDE SEQUENCE [LARGE SCALE GENOMIC DNA]</scope>
    <source>
        <strain evidence="3">JCM 4816</strain>
    </source>
</reference>
<dbReference type="EMBL" id="BAAAXF010000079">
    <property type="protein sequence ID" value="GAA3503941.1"/>
    <property type="molecule type" value="Genomic_DNA"/>
</dbReference>
<keyword evidence="3" id="KW-1185">Reference proteome</keyword>
<protein>
    <submittedName>
        <fullName evidence="2">Uncharacterized protein</fullName>
    </submittedName>
</protein>
<feature type="region of interest" description="Disordered" evidence="1">
    <location>
        <begin position="1"/>
        <end position="77"/>
    </location>
</feature>
<comment type="caution">
    <text evidence="2">The sequence shown here is derived from an EMBL/GenBank/DDBJ whole genome shotgun (WGS) entry which is preliminary data.</text>
</comment>
<accession>A0ABP6UBU0</accession>
<proteinExistence type="predicted"/>